<dbReference type="InterPro" id="IPR058441">
    <property type="entry name" value="DUF8128"/>
</dbReference>
<dbReference type="Proteomes" id="UP000182465">
    <property type="component" value="Unassembled WGS sequence"/>
</dbReference>
<accession>A0A1J4U2A1</accession>
<evidence type="ECO:0000259" key="3">
    <source>
        <dbReference type="Pfam" id="PF26449"/>
    </source>
</evidence>
<keyword evidence="1" id="KW-1133">Transmembrane helix</keyword>
<proteinExistence type="predicted"/>
<keyword evidence="1" id="KW-0472">Membrane</keyword>
<gene>
    <name evidence="4" type="ORF">AUJ29_02895</name>
</gene>
<dbReference type="PANTHER" id="PTHR30121">
    <property type="entry name" value="UNCHARACTERIZED PROTEIN YJGR-RELATED"/>
    <property type="match status" value="1"/>
</dbReference>
<dbReference type="Gene3D" id="3.40.50.300">
    <property type="entry name" value="P-loop containing nucleotide triphosphate hydrolases"/>
    <property type="match status" value="2"/>
</dbReference>
<sequence>MLDFGPFIPSFLKIAILLSGVALFFWLAVTVLRAILRRGTHLPYAFQKTILLVGLPKELSKDDEKKEINKEQIWEKIAQAEEFFASIGGMRAQYGLNTFLFGRSDHISFEIIAKDNKIFFAIASPRYLERYIEQQVHAQYPYAQISVIDDYNIFQPQSHVVGAYLKFARSNMFQIKTFRKMDSDPLDAITNSLSKLTENDGAVIQIVCRSSQKYWHKIGARVVREMQKGRKPEQAVKAAGAEGIIGRIVYTLFSGSKEMTKIGYTGKTESERRQEHEQKGTVVPYKLSQLEEEMARGIEEKTSKAGLDVNIRVVVSSNDRSTAGMYLDNILNAFAQYNIYEYGNRFNQAKPKSINKLVADFIYRNFDESKRMILNTEEISSIYHFPLPTCETPNIDWLKSRKAPAPVNMPKDGVILGINRYRGKETIVRMKDEDRRRHLYIIGMTGTGKSVLMDNMIKQDIQSGRGVCVIDPHGGLCEAAVESVPKDRAEDVIYFNPADVGRPIGLNMLEANTPDEMDFVCQEMIQIFYKLVTDPAMIGPMFEHNMRNAMLTLMVDKESPGTIAEIPRMFTDENFQKYKLQFVTDPMVRAFWEKEMAKTSDFHKSEMLGYLISKVGRFVENEMIRNIIGQPKSGFDFREVMDKQKILLINLSKGQVGEVNSKLLGLIAVSKLQMAALARANMQESERKDFYLYIDEFQNYVTDSIAIILAEARKYKLNMIMAHQYIGQLVNGQDTSIRDAVFGNAGTMVSFRIGVEDAETMAKQFAPVFAEYDLINIEKYHAIVRLLIENTAARAFTMATYPPTVGNKELAGQIKELSRLKYGRERSIVADEILERSKLGESAKKADVDDIERSL</sequence>
<keyword evidence="1" id="KW-0812">Transmembrane</keyword>
<dbReference type="InterPro" id="IPR027417">
    <property type="entry name" value="P-loop_NTPase"/>
</dbReference>
<dbReference type="Pfam" id="PF10412">
    <property type="entry name" value="TrwB_AAD_bind"/>
    <property type="match status" value="1"/>
</dbReference>
<dbReference type="EMBL" id="MNVB01000062">
    <property type="protein sequence ID" value="OIO16415.1"/>
    <property type="molecule type" value="Genomic_DNA"/>
</dbReference>
<feature type="domain" description="Type IV secretion system coupling protein TraD DNA-binding" evidence="2">
    <location>
        <begin position="430"/>
        <end position="773"/>
    </location>
</feature>
<feature type="domain" description="DUF8128" evidence="3">
    <location>
        <begin position="75"/>
        <end position="397"/>
    </location>
</feature>
<evidence type="ECO:0000313" key="5">
    <source>
        <dbReference type="Proteomes" id="UP000182465"/>
    </source>
</evidence>
<evidence type="ECO:0000259" key="2">
    <source>
        <dbReference type="Pfam" id="PF10412"/>
    </source>
</evidence>
<evidence type="ECO:0000256" key="1">
    <source>
        <dbReference type="SAM" id="Phobius"/>
    </source>
</evidence>
<dbReference type="SUPFAM" id="SSF52540">
    <property type="entry name" value="P-loop containing nucleoside triphosphate hydrolases"/>
    <property type="match status" value="1"/>
</dbReference>
<dbReference type="AlphaFoldDB" id="A0A1J4U2A1"/>
<evidence type="ECO:0000313" key="4">
    <source>
        <dbReference type="EMBL" id="OIO16415.1"/>
    </source>
</evidence>
<dbReference type="PANTHER" id="PTHR30121:SF6">
    <property type="entry name" value="SLR6007 PROTEIN"/>
    <property type="match status" value="1"/>
</dbReference>
<protein>
    <submittedName>
        <fullName evidence="4">Uncharacterized protein</fullName>
    </submittedName>
</protein>
<dbReference type="InterPro" id="IPR051162">
    <property type="entry name" value="T4SS_component"/>
</dbReference>
<comment type="caution">
    <text evidence="4">The sequence shown here is derived from an EMBL/GenBank/DDBJ whole genome shotgun (WGS) entry which is preliminary data.</text>
</comment>
<name>A0A1J4U2A1_9BACT</name>
<reference evidence="4 5" key="1">
    <citation type="journal article" date="2016" name="Environ. Microbiol.">
        <title>Genomic resolution of a cold subsurface aquifer community provides metabolic insights for novel microbes adapted to high CO concentrations.</title>
        <authorList>
            <person name="Probst A.J."/>
            <person name="Castelle C.J."/>
            <person name="Singh A."/>
            <person name="Brown C.T."/>
            <person name="Anantharaman K."/>
            <person name="Sharon I."/>
            <person name="Hug L.A."/>
            <person name="Burstein D."/>
            <person name="Emerson J.B."/>
            <person name="Thomas B.C."/>
            <person name="Banfield J.F."/>
        </authorList>
    </citation>
    <scope>NUCLEOTIDE SEQUENCE [LARGE SCALE GENOMIC DNA]</scope>
    <source>
        <strain evidence="4">CG1_02_38_13</strain>
    </source>
</reference>
<organism evidence="4 5">
    <name type="scientific">Candidatus Kuenenbacteria bacterium CG1_02_38_13</name>
    <dbReference type="NCBI Taxonomy" id="1805235"/>
    <lineage>
        <taxon>Bacteria</taxon>
        <taxon>Candidatus Kueneniibacteriota</taxon>
    </lineage>
</organism>
<dbReference type="Pfam" id="PF26449">
    <property type="entry name" value="DUF8128"/>
    <property type="match status" value="1"/>
</dbReference>
<feature type="transmembrane region" description="Helical" evidence="1">
    <location>
        <begin position="12"/>
        <end position="36"/>
    </location>
</feature>
<dbReference type="InterPro" id="IPR019476">
    <property type="entry name" value="T4SS_TraD_DNA-bd"/>
</dbReference>